<feature type="transmembrane region" description="Helical" evidence="7">
    <location>
        <begin position="244"/>
        <end position="267"/>
    </location>
</feature>
<evidence type="ECO:0000256" key="6">
    <source>
        <dbReference type="ARBA" id="ARBA00023136"/>
    </source>
</evidence>
<dbReference type="CDD" id="cd06261">
    <property type="entry name" value="TM_PBP2"/>
    <property type="match status" value="1"/>
</dbReference>
<keyword evidence="6 7" id="KW-0472">Membrane</keyword>
<evidence type="ECO:0000256" key="5">
    <source>
        <dbReference type="ARBA" id="ARBA00022989"/>
    </source>
</evidence>
<accession>A0A3G2R283</accession>
<keyword evidence="5 7" id="KW-1133">Transmembrane helix</keyword>
<dbReference type="InterPro" id="IPR000515">
    <property type="entry name" value="MetI-like"/>
</dbReference>
<evidence type="ECO:0000256" key="1">
    <source>
        <dbReference type="ARBA" id="ARBA00004651"/>
    </source>
</evidence>
<evidence type="ECO:0000259" key="8">
    <source>
        <dbReference type="PROSITE" id="PS50928"/>
    </source>
</evidence>
<dbReference type="PANTHER" id="PTHR43744">
    <property type="entry name" value="ABC TRANSPORTER PERMEASE PROTEIN MG189-RELATED-RELATED"/>
    <property type="match status" value="1"/>
</dbReference>
<reference evidence="9 10" key="1">
    <citation type="submission" date="2018-10" db="EMBL/GenBank/DDBJ databases">
        <authorList>
            <person name="Zhang X."/>
        </authorList>
    </citation>
    <scope>NUCLEOTIDE SEQUENCE [LARGE SCALE GENOMIC DNA]</scope>
    <source>
        <strain evidence="9 10">SK-G1</strain>
    </source>
</reference>
<dbReference type="KEGG" id="bacg:D2962_02185"/>
<feature type="domain" description="ABC transmembrane type-1" evidence="8">
    <location>
        <begin position="77"/>
        <end position="267"/>
    </location>
</feature>
<comment type="subcellular location">
    <subcellularLocation>
        <location evidence="1 7">Cell membrane</location>
        <topology evidence="1 7">Multi-pass membrane protein</topology>
    </subcellularLocation>
</comment>
<comment type="similarity">
    <text evidence="7">Belongs to the binding-protein-dependent transport system permease family.</text>
</comment>
<sequence length="281" mass="32288">MVEKKYGRGYKRIYCSYLYILLIIFGIAFMVPIIWMLSTSLKTPAEIYQHHPKIIPSRLEWRNYIDAVTSIPYFKYVWNTTVISFFSVAGQLFAAPLVAYSISKIKWPGSKIVFALIISTMFLPYQVTMIPVYMIYYKLGLVGTFVPLILPNFFGYAFYIFLLRQFIITIPDSLIEAAKIDGASEFRIYWQIILPLIKPALTTVAVFTFLGSWSDFLGPLIYLNEENMYTLSLGLRQFLTEHSIAWGPLMAATTIFIIPTIIIFFLAQKQFIEGISTTGNK</sequence>
<evidence type="ECO:0000256" key="7">
    <source>
        <dbReference type="RuleBase" id="RU363032"/>
    </source>
</evidence>
<dbReference type="Pfam" id="PF00528">
    <property type="entry name" value="BPD_transp_1"/>
    <property type="match status" value="1"/>
</dbReference>
<keyword evidence="4 7" id="KW-0812">Transmembrane</keyword>
<keyword evidence="10" id="KW-1185">Reference proteome</keyword>
<dbReference type="AlphaFoldDB" id="A0A3G2R283"/>
<dbReference type="GO" id="GO:0055085">
    <property type="term" value="P:transmembrane transport"/>
    <property type="evidence" value="ECO:0007669"/>
    <property type="project" value="InterPro"/>
</dbReference>
<feature type="transmembrane region" description="Helical" evidence="7">
    <location>
        <begin position="12"/>
        <end position="35"/>
    </location>
</feature>
<name>A0A3G2R283_9FIRM</name>
<evidence type="ECO:0000313" key="9">
    <source>
        <dbReference type="EMBL" id="AYO29573.1"/>
    </source>
</evidence>
<protein>
    <submittedName>
        <fullName evidence="9">Carbohydrate ABC transporter permease</fullName>
    </submittedName>
</protein>
<dbReference type="EMBL" id="CP033169">
    <property type="protein sequence ID" value="AYO29573.1"/>
    <property type="molecule type" value="Genomic_DNA"/>
</dbReference>
<proteinExistence type="inferred from homology"/>
<keyword evidence="3" id="KW-1003">Cell membrane</keyword>
<dbReference type="Gene3D" id="1.10.3720.10">
    <property type="entry name" value="MetI-like"/>
    <property type="match status" value="1"/>
</dbReference>
<dbReference type="PANTHER" id="PTHR43744:SF6">
    <property type="entry name" value="ABC TRANSPORTER PERMEASE PROTEIN YESQ-RELATED"/>
    <property type="match status" value="1"/>
</dbReference>
<gene>
    <name evidence="9" type="ORF">D2962_02185</name>
</gene>
<dbReference type="RefSeq" id="WP_122013977.1">
    <property type="nucleotide sequence ID" value="NZ_CP033169.1"/>
</dbReference>
<dbReference type="Proteomes" id="UP000280960">
    <property type="component" value="Chromosome"/>
</dbReference>
<keyword evidence="2 7" id="KW-0813">Transport</keyword>
<organism evidence="9 10">
    <name type="scientific">Biomaibacter acetigenes</name>
    <dbReference type="NCBI Taxonomy" id="2316383"/>
    <lineage>
        <taxon>Bacteria</taxon>
        <taxon>Bacillati</taxon>
        <taxon>Bacillota</taxon>
        <taxon>Clostridia</taxon>
        <taxon>Thermosediminibacterales</taxon>
        <taxon>Tepidanaerobacteraceae</taxon>
        <taxon>Biomaibacter</taxon>
    </lineage>
</organism>
<evidence type="ECO:0000256" key="3">
    <source>
        <dbReference type="ARBA" id="ARBA00022475"/>
    </source>
</evidence>
<evidence type="ECO:0000256" key="4">
    <source>
        <dbReference type="ARBA" id="ARBA00022692"/>
    </source>
</evidence>
<feature type="transmembrane region" description="Helical" evidence="7">
    <location>
        <begin position="188"/>
        <end position="210"/>
    </location>
</feature>
<dbReference type="GO" id="GO:0005886">
    <property type="term" value="C:plasma membrane"/>
    <property type="evidence" value="ECO:0007669"/>
    <property type="project" value="UniProtKB-SubCell"/>
</dbReference>
<dbReference type="SUPFAM" id="SSF161098">
    <property type="entry name" value="MetI-like"/>
    <property type="match status" value="1"/>
</dbReference>
<evidence type="ECO:0000313" key="10">
    <source>
        <dbReference type="Proteomes" id="UP000280960"/>
    </source>
</evidence>
<dbReference type="PROSITE" id="PS50928">
    <property type="entry name" value="ABC_TM1"/>
    <property type="match status" value="1"/>
</dbReference>
<feature type="transmembrane region" description="Helical" evidence="7">
    <location>
        <begin position="148"/>
        <end position="167"/>
    </location>
</feature>
<feature type="transmembrane region" description="Helical" evidence="7">
    <location>
        <begin position="112"/>
        <end position="136"/>
    </location>
</feature>
<feature type="transmembrane region" description="Helical" evidence="7">
    <location>
        <begin position="76"/>
        <end position="100"/>
    </location>
</feature>
<dbReference type="InterPro" id="IPR035906">
    <property type="entry name" value="MetI-like_sf"/>
</dbReference>
<evidence type="ECO:0000256" key="2">
    <source>
        <dbReference type="ARBA" id="ARBA00022448"/>
    </source>
</evidence>